<dbReference type="AlphaFoldDB" id="A0A8X6EV12"/>
<protein>
    <submittedName>
        <fullName evidence="1">Uncharacterized protein</fullName>
    </submittedName>
</protein>
<gene>
    <name evidence="1" type="ORF">SD3246_3182</name>
</gene>
<evidence type="ECO:0000313" key="2">
    <source>
        <dbReference type="Proteomes" id="UP000002794"/>
    </source>
</evidence>
<proteinExistence type="predicted"/>
<accession>A0A8X6EV12</accession>
<organism evidence="1 2">
    <name type="scientific">Salmonella enterica subsp. enterica serovar Dublin str. SD3246</name>
    <dbReference type="NCBI Taxonomy" id="909945"/>
    <lineage>
        <taxon>Bacteria</taxon>
        <taxon>Pseudomonadati</taxon>
        <taxon>Pseudomonadota</taxon>
        <taxon>Gammaproteobacteria</taxon>
        <taxon>Enterobacterales</taxon>
        <taxon>Enterobacteriaceae</taxon>
        <taxon>Salmonella</taxon>
    </lineage>
</organism>
<reference evidence="1" key="1">
    <citation type="journal article" date="2011" name="J. Bacteriol.">
        <title>Genome sequences of Salmonella enterica serovar typhimurium, Choleraesuis, Dublin, and Gallinarum strains of well- defined virulence in food-producing animals.</title>
        <authorList>
            <person name="Richardson E.J."/>
            <person name="Limaye B."/>
            <person name="Inamdar H."/>
            <person name="Datta A."/>
            <person name="Manjari K.S."/>
            <person name="Pullinger G.D."/>
            <person name="Thomson N.R."/>
            <person name="Joshi R.R."/>
            <person name="Watson M."/>
            <person name="Stevens M.P."/>
        </authorList>
    </citation>
    <scope>NUCLEOTIDE SEQUENCE [LARGE SCALE GENOMIC DNA]</scope>
    <source>
        <strain evidence="1">3246</strain>
    </source>
</reference>
<sequence>MSYNTLTDNTLSKFSYESAQKHFNMLFYIYLYKKTGLGIRCYPGDLLQTL</sequence>
<evidence type="ECO:0000313" key="1">
    <source>
        <dbReference type="EMBL" id="EGE31049.1"/>
    </source>
</evidence>
<dbReference type="Proteomes" id="UP000002794">
    <property type="component" value="Chromosome"/>
</dbReference>
<dbReference type="EMBL" id="CM001151">
    <property type="protein sequence ID" value="EGE31049.1"/>
    <property type="molecule type" value="Genomic_DNA"/>
</dbReference>
<name>A0A8X6EV12_SALDU</name>